<dbReference type="Proteomes" id="UP000501690">
    <property type="component" value="Linkage Group LG5"/>
</dbReference>
<organism evidence="1 2">
    <name type="scientific">Vigna unguiculata</name>
    <name type="common">Cowpea</name>
    <dbReference type="NCBI Taxonomy" id="3917"/>
    <lineage>
        <taxon>Eukaryota</taxon>
        <taxon>Viridiplantae</taxon>
        <taxon>Streptophyta</taxon>
        <taxon>Embryophyta</taxon>
        <taxon>Tracheophyta</taxon>
        <taxon>Spermatophyta</taxon>
        <taxon>Magnoliopsida</taxon>
        <taxon>eudicotyledons</taxon>
        <taxon>Gunneridae</taxon>
        <taxon>Pentapetalae</taxon>
        <taxon>rosids</taxon>
        <taxon>fabids</taxon>
        <taxon>Fabales</taxon>
        <taxon>Fabaceae</taxon>
        <taxon>Papilionoideae</taxon>
        <taxon>50 kb inversion clade</taxon>
        <taxon>NPAAA clade</taxon>
        <taxon>indigoferoid/millettioid clade</taxon>
        <taxon>Phaseoleae</taxon>
        <taxon>Vigna</taxon>
    </lineage>
</organism>
<name>A0A4D6LZP3_VIGUN</name>
<protein>
    <submittedName>
        <fullName evidence="1">Uncharacterized protein</fullName>
    </submittedName>
</protein>
<keyword evidence="2" id="KW-1185">Reference proteome</keyword>
<reference evidence="1 2" key="1">
    <citation type="submission" date="2019-04" db="EMBL/GenBank/DDBJ databases">
        <title>An improved genome assembly and genetic linkage map for asparagus bean, Vigna unguiculata ssp. sesquipedialis.</title>
        <authorList>
            <person name="Xia Q."/>
            <person name="Zhang R."/>
            <person name="Dong Y."/>
        </authorList>
    </citation>
    <scope>NUCLEOTIDE SEQUENCE [LARGE SCALE GENOMIC DNA]</scope>
    <source>
        <tissue evidence="1">Leaf</tissue>
    </source>
</reference>
<evidence type="ECO:0000313" key="2">
    <source>
        <dbReference type="Proteomes" id="UP000501690"/>
    </source>
</evidence>
<sequence>MTYASVLLPTEAYEQANMPYIRASRTPGPLFHCTVEEVSSTTASSSSSTNHHRCSTVAFVPPTPSRVAALPLHHSVQSAYTIAASHRRGGYSGAAAIASVQSRSFFRINRGSIRASRTPGPLFHCTVEEVSSTTASSSSSTNHHRCSTVAFVPPTPSRVAALPLHHSVQSAYTIAASHRRGGYSGAAAIASVQSRSFVCLFLRFGLFLDSP</sequence>
<evidence type="ECO:0000313" key="1">
    <source>
        <dbReference type="EMBL" id="QCD93821.1"/>
    </source>
</evidence>
<dbReference type="EMBL" id="CP039349">
    <property type="protein sequence ID" value="QCD93821.1"/>
    <property type="molecule type" value="Genomic_DNA"/>
</dbReference>
<accession>A0A4D6LZP3</accession>
<gene>
    <name evidence="1" type="ORF">DEO72_LG5g1897</name>
</gene>
<proteinExistence type="predicted"/>
<dbReference type="AlphaFoldDB" id="A0A4D6LZP3"/>